<accession>A0A4D7AJL0</accession>
<reference evidence="2" key="1">
    <citation type="submission" date="2018-12" db="EMBL/GenBank/DDBJ databases">
        <title>Dusodibacter welbiota gen. nov., sp. nov., isolated from human faeces and emended description of the Oscillibacter genus.</title>
        <authorList>
            <person name="Le Roy T."/>
            <person name="Van der Smissen P."/>
            <person name="Delzenne N."/>
            <person name="Muccioli G."/>
            <person name="Collet J.F."/>
            <person name="Cani P.D."/>
        </authorList>
    </citation>
    <scope>NUCLEOTIDE SEQUENCE [LARGE SCALE GENOMIC DNA]</scope>
    <source>
        <strain evidence="2">J115</strain>
    </source>
</reference>
<dbReference type="Proteomes" id="UP000298642">
    <property type="component" value="Chromosome"/>
</dbReference>
<gene>
    <name evidence="1" type="ORF">EIO64_00680</name>
</gene>
<name>A0A4D7AJL0_9FIRM</name>
<dbReference type="RefSeq" id="WP_136890658.1">
    <property type="nucleotide sequence ID" value="NZ_CP034413.3"/>
</dbReference>
<dbReference type="KEGG" id="obj:EIO64_00680"/>
<evidence type="ECO:0000313" key="2">
    <source>
        <dbReference type="Proteomes" id="UP000298642"/>
    </source>
</evidence>
<dbReference type="AlphaFoldDB" id="A0A4D7AJL0"/>
<sequence>MKWLYPRYIRPYVEAAPQEEYEMWLSLMESDLEYQFREEFDKTLEFTAIHAFLLGLRTGAGLGALIPQGTAPSAPGPSACTPP</sequence>
<proteinExistence type="predicted"/>
<dbReference type="EMBL" id="CP034413">
    <property type="protein sequence ID" value="QCI57923.1"/>
    <property type="molecule type" value="Genomic_DNA"/>
</dbReference>
<protein>
    <submittedName>
        <fullName evidence="1">Uncharacterized protein</fullName>
    </submittedName>
</protein>
<organism evidence="1 2">
    <name type="scientific">Dysosmobacter welbionis</name>
    <dbReference type="NCBI Taxonomy" id="2093857"/>
    <lineage>
        <taxon>Bacteria</taxon>
        <taxon>Bacillati</taxon>
        <taxon>Bacillota</taxon>
        <taxon>Clostridia</taxon>
        <taxon>Eubacteriales</taxon>
        <taxon>Oscillospiraceae</taxon>
        <taxon>Dysosmobacter</taxon>
    </lineage>
</organism>
<keyword evidence="2" id="KW-1185">Reference proteome</keyword>
<evidence type="ECO:0000313" key="1">
    <source>
        <dbReference type="EMBL" id="QCI57923.1"/>
    </source>
</evidence>